<evidence type="ECO:0000313" key="3">
    <source>
        <dbReference type="Proteomes" id="UP000533637"/>
    </source>
</evidence>
<dbReference type="Proteomes" id="UP000533637">
    <property type="component" value="Unassembled WGS sequence"/>
</dbReference>
<keyword evidence="3" id="KW-1185">Reference proteome</keyword>
<keyword evidence="1" id="KW-0472">Membrane</keyword>
<evidence type="ECO:0000313" key="2">
    <source>
        <dbReference type="EMBL" id="MBB4620569.1"/>
    </source>
</evidence>
<reference evidence="2 3" key="1">
    <citation type="submission" date="2020-08" db="EMBL/GenBank/DDBJ databases">
        <title>Genomic Encyclopedia of Type Strains, Phase IV (KMG-IV): sequencing the most valuable type-strain genomes for metagenomic binning, comparative biology and taxonomic classification.</title>
        <authorList>
            <person name="Goeker M."/>
        </authorList>
    </citation>
    <scope>NUCLEOTIDE SEQUENCE [LARGE SCALE GENOMIC DNA]</scope>
    <source>
        <strain evidence="2 3">DSM 102983</strain>
    </source>
</reference>
<accession>A0ABR6KGT3</accession>
<dbReference type="EMBL" id="JACHOC010000001">
    <property type="protein sequence ID" value="MBB4620569.1"/>
    <property type="molecule type" value="Genomic_DNA"/>
</dbReference>
<organism evidence="2 3">
    <name type="scientific">Parabacteroides faecis</name>
    <dbReference type="NCBI Taxonomy" id="1217282"/>
    <lineage>
        <taxon>Bacteria</taxon>
        <taxon>Pseudomonadati</taxon>
        <taxon>Bacteroidota</taxon>
        <taxon>Bacteroidia</taxon>
        <taxon>Bacteroidales</taxon>
        <taxon>Tannerellaceae</taxon>
        <taxon>Parabacteroides</taxon>
    </lineage>
</organism>
<comment type="caution">
    <text evidence="2">The sequence shown here is derived from an EMBL/GenBank/DDBJ whole genome shotgun (WGS) entry which is preliminary data.</text>
</comment>
<name>A0ABR6KGT3_9BACT</name>
<sequence length="74" mass="8514">MVNFKYILLLISITLLAYYLIFQNDFLYWGNGQCIDLIRVIDNQGGGPNEYLRLGEININITSKELIIADAKYP</sequence>
<proteinExistence type="predicted"/>
<evidence type="ECO:0000256" key="1">
    <source>
        <dbReference type="SAM" id="Phobius"/>
    </source>
</evidence>
<gene>
    <name evidence="2" type="ORF">GGQ57_000443</name>
</gene>
<dbReference type="Pfam" id="PF17170">
    <property type="entry name" value="DUF5128"/>
    <property type="match status" value="1"/>
</dbReference>
<keyword evidence="1" id="KW-0812">Transmembrane</keyword>
<protein>
    <submittedName>
        <fullName evidence="2">Uncharacterized protein</fullName>
    </submittedName>
</protein>
<feature type="transmembrane region" description="Helical" evidence="1">
    <location>
        <begin position="6"/>
        <end position="22"/>
    </location>
</feature>
<keyword evidence="1" id="KW-1133">Transmembrane helix</keyword>